<keyword evidence="3" id="KW-1185">Reference proteome</keyword>
<dbReference type="InterPro" id="IPR037523">
    <property type="entry name" value="VOC_core"/>
</dbReference>
<dbReference type="InterPro" id="IPR004360">
    <property type="entry name" value="Glyas_Fos-R_dOase_dom"/>
</dbReference>
<organism evidence="2 3">
    <name type="scientific">Catenulispora subtropica</name>
    <dbReference type="NCBI Taxonomy" id="450798"/>
    <lineage>
        <taxon>Bacteria</taxon>
        <taxon>Bacillati</taxon>
        <taxon>Actinomycetota</taxon>
        <taxon>Actinomycetes</taxon>
        <taxon>Catenulisporales</taxon>
        <taxon>Catenulisporaceae</taxon>
        <taxon>Catenulispora</taxon>
    </lineage>
</organism>
<comment type="caution">
    <text evidence="2">The sequence shown here is derived from an EMBL/GenBank/DDBJ whole genome shotgun (WGS) entry which is preliminary data.</text>
</comment>
<dbReference type="RefSeq" id="WP_344655916.1">
    <property type="nucleotide sequence ID" value="NZ_BAAAQM010000004.1"/>
</dbReference>
<evidence type="ECO:0000313" key="2">
    <source>
        <dbReference type="EMBL" id="GAA1957715.1"/>
    </source>
</evidence>
<protein>
    <recommendedName>
        <fullName evidence="1">VOC domain-containing protein</fullName>
    </recommendedName>
</protein>
<dbReference type="Pfam" id="PF00903">
    <property type="entry name" value="Glyoxalase"/>
    <property type="match status" value="1"/>
</dbReference>
<accession>A0ABN2QTA8</accession>
<proteinExistence type="predicted"/>
<dbReference type="SUPFAM" id="SSF54593">
    <property type="entry name" value="Glyoxalase/Bleomycin resistance protein/Dihydroxybiphenyl dioxygenase"/>
    <property type="match status" value="1"/>
</dbReference>
<dbReference type="Gene3D" id="3.10.180.10">
    <property type="entry name" value="2,3-Dihydroxybiphenyl 1,2-Dioxygenase, domain 1"/>
    <property type="match status" value="1"/>
</dbReference>
<gene>
    <name evidence="2" type="ORF">GCM10009838_12180</name>
</gene>
<dbReference type="PROSITE" id="PS51819">
    <property type="entry name" value="VOC"/>
    <property type="match status" value="1"/>
</dbReference>
<reference evidence="2 3" key="1">
    <citation type="journal article" date="2019" name="Int. J. Syst. Evol. Microbiol.">
        <title>The Global Catalogue of Microorganisms (GCM) 10K type strain sequencing project: providing services to taxonomists for standard genome sequencing and annotation.</title>
        <authorList>
            <consortium name="The Broad Institute Genomics Platform"/>
            <consortium name="The Broad Institute Genome Sequencing Center for Infectious Disease"/>
            <person name="Wu L."/>
            <person name="Ma J."/>
        </authorList>
    </citation>
    <scope>NUCLEOTIDE SEQUENCE [LARGE SCALE GENOMIC DNA]</scope>
    <source>
        <strain evidence="2 3">JCM 16013</strain>
    </source>
</reference>
<feature type="domain" description="VOC" evidence="1">
    <location>
        <begin position="22"/>
        <end position="138"/>
    </location>
</feature>
<dbReference type="Proteomes" id="UP001499854">
    <property type="component" value="Unassembled WGS sequence"/>
</dbReference>
<sequence>MSDSAFTAVAPSAVSPVKPVINRTHLSLFVRDPEASALWFADVLDMQITARGPQWVFLSFGRKHHDLALIRAESGAQQGGLGLQHYGLEIDGDVDELRRLYGMLLTKGVKVVKTTDHKVGFGLYFEDPDGNRFEFFAETITDDAEGRRVLGEHHAPSEPVVLDPLFT</sequence>
<evidence type="ECO:0000259" key="1">
    <source>
        <dbReference type="PROSITE" id="PS51819"/>
    </source>
</evidence>
<name>A0ABN2QTA8_9ACTN</name>
<dbReference type="InterPro" id="IPR029068">
    <property type="entry name" value="Glyas_Bleomycin-R_OHBP_Dase"/>
</dbReference>
<dbReference type="EMBL" id="BAAAQM010000004">
    <property type="protein sequence ID" value="GAA1957715.1"/>
    <property type="molecule type" value="Genomic_DNA"/>
</dbReference>
<evidence type="ECO:0000313" key="3">
    <source>
        <dbReference type="Proteomes" id="UP001499854"/>
    </source>
</evidence>